<reference evidence="2" key="1">
    <citation type="submission" date="2020-03" db="EMBL/GenBank/DDBJ databases">
        <title>Phycicoccus flavus sp. nov., a novel endophytic actinobacterium isolated from branch of Kandelia candel.</title>
        <authorList>
            <person name="Tuo L."/>
        </authorList>
    </citation>
    <scope>NUCLEOTIDE SEQUENCE</scope>
    <source>
        <strain evidence="2">CMS6Z-2</strain>
    </source>
</reference>
<evidence type="ECO:0000313" key="2">
    <source>
        <dbReference type="EMBL" id="NHA70335.1"/>
    </source>
</evidence>
<organism evidence="2 3">
    <name type="scientific">Phycicoccus flavus</name>
    <dbReference type="NCBI Taxonomy" id="2502783"/>
    <lineage>
        <taxon>Bacteria</taxon>
        <taxon>Bacillati</taxon>
        <taxon>Actinomycetota</taxon>
        <taxon>Actinomycetes</taxon>
        <taxon>Micrococcales</taxon>
        <taxon>Intrasporangiaceae</taxon>
        <taxon>Phycicoccus</taxon>
    </lineage>
</organism>
<name>A0A8T6RBY8_9MICO</name>
<gene>
    <name evidence="2" type="ORF">EPD83_020140</name>
</gene>
<dbReference type="EMBL" id="SAYU02000136">
    <property type="protein sequence ID" value="NHA70335.1"/>
    <property type="molecule type" value="Genomic_DNA"/>
</dbReference>
<feature type="chain" id="PRO_5035794564" evidence="1">
    <location>
        <begin position="39"/>
        <end position="267"/>
    </location>
</feature>
<keyword evidence="3" id="KW-1185">Reference proteome</keyword>
<proteinExistence type="predicted"/>
<feature type="signal peptide" evidence="1">
    <location>
        <begin position="1"/>
        <end position="38"/>
    </location>
</feature>
<sequence>TVESIAEAIGRPSRRTVAQGAAWSVPAIAIGIAAPANAASPGVCVACSTAPQQCLLDVGGTGNCSCAPGLVCVGTGPLGLANICVGADLAPLITSCGGTTCTGVCLAAGGALITAFNTLVAAFATFYAAATGLTGQGDTLDACIRQPGLPTNICVSPFADGGLGSLCIQTFSCGGNALFAVALNTLDAALVTFVNALSTAGILFSSSCQAPYVCQDGVSLAIDNDSGGGLLGGPTFAAAYRVGICQCGPQNSCPQPTDPAPAFEVGC</sequence>
<comment type="caution">
    <text evidence="2">The sequence shown here is derived from an EMBL/GenBank/DDBJ whole genome shotgun (WGS) entry which is preliminary data.</text>
</comment>
<dbReference type="AlphaFoldDB" id="A0A8T6RBY8"/>
<dbReference type="Proteomes" id="UP000287866">
    <property type="component" value="Unassembled WGS sequence"/>
</dbReference>
<feature type="non-terminal residue" evidence="2">
    <location>
        <position position="1"/>
    </location>
</feature>
<accession>A0A8T6RBY8</accession>
<evidence type="ECO:0000256" key="1">
    <source>
        <dbReference type="SAM" id="SignalP"/>
    </source>
</evidence>
<keyword evidence="1" id="KW-0732">Signal</keyword>
<protein>
    <submittedName>
        <fullName evidence="2">Uncharacterized protein</fullName>
    </submittedName>
</protein>
<evidence type="ECO:0000313" key="3">
    <source>
        <dbReference type="Proteomes" id="UP000287866"/>
    </source>
</evidence>